<dbReference type="InterPro" id="IPR000045">
    <property type="entry name" value="Prepilin_IV_endopep_pep"/>
</dbReference>
<keyword evidence="2" id="KW-0472">Membrane</keyword>
<dbReference type="PANTHER" id="PTHR30487">
    <property type="entry name" value="TYPE 4 PREPILIN-LIKE PROTEINS LEADER PEPTIDE-PROCESSING ENZYME"/>
    <property type="match status" value="1"/>
</dbReference>
<evidence type="ECO:0000256" key="2">
    <source>
        <dbReference type="SAM" id="Phobius"/>
    </source>
</evidence>
<dbReference type="Proteomes" id="UP000800303">
    <property type="component" value="Unassembled WGS sequence"/>
</dbReference>
<comment type="caution">
    <text evidence="4">The sequence shown here is derived from an EMBL/GenBank/DDBJ whole genome shotgun (WGS) entry which is preliminary data.</text>
</comment>
<evidence type="ECO:0000313" key="4">
    <source>
        <dbReference type="EMBL" id="NGZ76006.1"/>
    </source>
</evidence>
<organism evidence="4 5">
    <name type="scientific">Saccharibacillus alkalitolerans</name>
    <dbReference type="NCBI Taxonomy" id="2705290"/>
    <lineage>
        <taxon>Bacteria</taxon>
        <taxon>Bacillati</taxon>
        <taxon>Bacillota</taxon>
        <taxon>Bacilli</taxon>
        <taxon>Bacillales</taxon>
        <taxon>Paenibacillaceae</taxon>
        <taxon>Saccharibacillus</taxon>
    </lineage>
</organism>
<proteinExistence type="inferred from homology"/>
<feature type="domain" description="Prepilin type IV endopeptidase peptidase" evidence="3">
    <location>
        <begin position="11"/>
        <end position="111"/>
    </location>
</feature>
<evidence type="ECO:0000256" key="1">
    <source>
        <dbReference type="ARBA" id="ARBA00005801"/>
    </source>
</evidence>
<dbReference type="InterPro" id="IPR050882">
    <property type="entry name" value="Prepilin_peptidase/N-MTase"/>
</dbReference>
<feature type="transmembrane region" description="Helical" evidence="2">
    <location>
        <begin position="52"/>
        <end position="72"/>
    </location>
</feature>
<dbReference type="RefSeq" id="WP_166274390.1">
    <property type="nucleotide sequence ID" value="NZ_JAAFGS010000003.1"/>
</dbReference>
<dbReference type="PANTHER" id="PTHR30487:SF0">
    <property type="entry name" value="PREPILIN LEADER PEPTIDASE_N-METHYLTRANSFERASE-RELATED"/>
    <property type="match status" value="1"/>
</dbReference>
<dbReference type="Pfam" id="PF01478">
    <property type="entry name" value="Peptidase_A24"/>
    <property type="match status" value="1"/>
</dbReference>
<name>A0ABX0F4X1_9BACL</name>
<keyword evidence="2" id="KW-1133">Transmembrane helix</keyword>
<evidence type="ECO:0000313" key="5">
    <source>
        <dbReference type="Proteomes" id="UP000800303"/>
    </source>
</evidence>
<keyword evidence="5" id="KW-1185">Reference proteome</keyword>
<keyword evidence="2" id="KW-0812">Transmembrane</keyword>
<dbReference type="EMBL" id="JAAFGS010000003">
    <property type="protein sequence ID" value="NGZ76006.1"/>
    <property type="molecule type" value="Genomic_DNA"/>
</dbReference>
<protein>
    <submittedName>
        <fullName evidence="4">Prepilin peptidase</fullName>
    </submittedName>
</protein>
<accession>A0ABX0F4X1</accession>
<dbReference type="Gene3D" id="1.20.120.1220">
    <property type="match status" value="1"/>
</dbReference>
<sequence length="171" mass="18428">MSDILAFIGCGCFLVAAFMTDIRTRKIPNVLNLAFVVSGLLYQGAAHGLDGLYFAGKGCAAGFGVLFILYLLGAVGAGDVKLFAGIGAWTGILFAAQTLLYSILFAGAIGLGILCWRREGLRRIKRIFGSLAGVFMFRSLVPLNADRVHHLTFPFMWAVLPGALAGYFYMY</sequence>
<feature type="transmembrane region" description="Helical" evidence="2">
    <location>
        <begin position="151"/>
        <end position="170"/>
    </location>
</feature>
<reference evidence="4 5" key="1">
    <citation type="submission" date="2020-01" db="EMBL/GenBank/DDBJ databases">
        <title>Polyphasic characterisation and genomic insights into a novel alkali tolerant bacterium VR-M41.</title>
        <authorList>
            <person name="Vemuluri V.R."/>
        </authorList>
    </citation>
    <scope>NUCLEOTIDE SEQUENCE [LARGE SCALE GENOMIC DNA]</scope>
    <source>
        <strain evidence="4 5">VR-M41</strain>
    </source>
</reference>
<gene>
    <name evidence="4" type="ORF">GYN08_11795</name>
</gene>
<comment type="similarity">
    <text evidence="1">Belongs to the peptidase A24 family.</text>
</comment>
<feature type="transmembrane region" description="Helical" evidence="2">
    <location>
        <begin position="92"/>
        <end position="115"/>
    </location>
</feature>
<evidence type="ECO:0000259" key="3">
    <source>
        <dbReference type="Pfam" id="PF01478"/>
    </source>
</evidence>